<feature type="domain" description="Transposase IS200-like" evidence="1">
    <location>
        <begin position="9"/>
        <end position="147"/>
    </location>
</feature>
<organism evidence="2 3">
    <name type="scientific">Candidatus Kaiserbacteria bacterium RIFCSPLOWO2_01_FULL_50_24</name>
    <dbReference type="NCBI Taxonomy" id="1798507"/>
    <lineage>
        <taxon>Bacteria</taxon>
        <taxon>Candidatus Kaiseribacteriota</taxon>
    </lineage>
</organism>
<comment type="caution">
    <text evidence="2">The sequence shown here is derived from an EMBL/GenBank/DDBJ whole genome shotgun (WGS) entry which is preliminary data.</text>
</comment>
<dbReference type="PANTHER" id="PTHR34322:SF2">
    <property type="entry name" value="TRANSPOSASE IS200-LIKE DOMAIN-CONTAINING PROTEIN"/>
    <property type="match status" value="1"/>
</dbReference>
<dbReference type="GO" id="GO:0004803">
    <property type="term" value="F:transposase activity"/>
    <property type="evidence" value="ECO:0007669"/>
    <property type="project" value="InterPro"/>
</dbReference>
<dbReference type="InterPro" id="IPR036515">
    <property type="entry name" value="Transposase_17_sf"/>
</dbReference>
<dbReference type="InterPro" id="IPR002686">
    <property type="entry name" value="Transposase_17"/>
</dbReference>
<name>A0A1F6EMT2_9BACT</name>
<dbReference type="Pfam" id="PF01797">
    <property type="entry name" value="Y1_Tnp"/>
    <property type="match status" value="1"/>
</dbReference>
<accession>A0A1F6EMT2</accession>
<dbReference type="PANTHER" id="PTHR34322">
    <property type="entry name" value="TRANSPOSASE, Y1_TNP DOMAIN-CONTAINING"/>
    <property type="match status" value="1"/>
</dbReference>
<reference evidence="2 3" key="1">
    <citation type="journal article" date="2016" name="Nat. Commun.">
        <title>Thousands of microbial genomes shed light on interconnected biogeochemical processes in an aquifer system.</title>
        <authorList>
            <person name="Anantharaman K."/>
            <person name="Brown C.T."/>
            <person name="Hug L.A."/>
            <person name="Sharon I."/>
            <person name="Castelle C.J."/>
            <person name="Probst A.J."/>
            <person name="Thomas B.C."/>
            <person name="Singh A."/>
            <person name="Wilkins M.J."/>
            <person name="Karaoz U."/>
            <person name="Brodie E.L."/>
            <person name="Williams K.H."/>
            <person name="Hubbard S.S."/>
            <person name="Banfield J.F."/>
        </authorList>
    </citation>
    <scope>NUCLEOTIDE SEQUENCE [LARGE SCALE GENOMIC DNA]</scope>
</reference>
<evidence type="ECO:0000313" key="3">
    <source>
        <dbReference type="Proteomes" id="UP000178587"/>
    </source>
</evidence>
<dbReference type="Proteomes" id="UP000178587">
    <property type="component" value="Unassembled WGS sequence"/>
</dbReference>
<dbReference type="EMBL" id="MFLU01000010">
    <property type="protein sequence ID" value="OGG74937.1"/>
    <property type="molecule type" value="Genomic_DNA"/>
</dbReference>
<dbReference type="Gene3D" id="3.30.70.1290">
    <property type="entry name" value="Transposase IS200-like"/>
    <property type="match status" value="1"/>
</dbReference>
<gene>
    <name evidence="2" type="ORF">A3A34_03925</name>
</gene>
<dbReference type="SUPFAM" id="SSF143422">
    <property type="entry name" value="Transposase IS200-like"/>
    <property type="match status" value="1"/>
</dbReference>
<protein>
    <recommendedName>
        <fullName evidence="1">Transposase IS200-like domain-containing protein</fullName>
    </recommendedName>
</protein>
<evidence type="ECO:0000259" key="1">
    <source>
        <dbReference type="SMART" id="SM01321"/>
    </source>
</evidence>
<dbReference type="GO" id="GO:0003677">
    <property type="term" value="F:DNA binding"/>
    <property type="evidence" value="ECO:0007669"/>
    <property type="project" value="InterPro"/>
</dbReference>
<sequence length="226" mass="26642">MGYRRTPFAINEWYHCFDRGIDKRTTFETGDDCNRFVELMYLSNDTKPIVRGNFQHMPHHDILQLPREQNIVAIGGYSLMPNHYHILMQEIEDRGISKFMQKLGTGYAMYFNEKRSRVGNIFVKPFRSKHVDDETYLRHVLQYIHLNVAEKFEPNWKHGKVSDFKNLEHKLLNYPFSSMPDYCGLERVERAILDDNVYNILADGLPKLSSVLRDAATYYTETESSF</sequence>
<evidence type="ECO:0000313" key="2">
    <source>
        <dbReference type="EMBL" id="OGG74937.1"/>
    </source>
</evidence>
<proteinExistence type="predicted"/>
<dbReference type="SMART" id="SM01321">
    <property type="entry name" value="Y1_Tnp"/>
    <property type="match status" value="1"/>
</dbReference>
<dbReference type="GO" id="GO:0006313">
    <property type="term" value="P:DNA transposition"/>
    <property type="evidence" value="ECO:0007669"/>
    <property type="project" value="InterPro"/>
</dbReference>
<dbReference type="AlphaFoldDB" id="A0A1F6EMT2"/>